<dbReference type="EMBL" id="HBKR01004304">
    <property type="protein sequence ID" value="CAE2277474.1"/>
    <property type="molecule type" value="Transcribed_RNA"/>
</dbReference>
<keyword evidence="5 14" id="KW-0596">Phosphopantetheine</keyword>
<accession>A0A6U2W634</accession>
<evidence type="ECO:0000256" key="2">
    <source>
        <dbReference type="ARBA" id="ARBA00005194"/>
    </source>
</evidence>
<evidence type="ECO:0000313" key="16">
    <source>
        <dbReference type="EMBL" id="CAE2277474.1"/>
    </source>
</evidence>
<dbReference type="GO" id="GO:0000036">
    <property type="term" value="F:acyl carrier activity"/>
    <property type="evidence" value="ECO:0007669"/>
    <property type="project" value="TreeGrafter"/>
</dbReference>
<name>A0A6U2W634_9EUKA</name>
<dbReference type="InterPro" id="IPR006162">
    <property type="entry name" value="Ppantetheine_attach_site"/>
</dbReference>
<dbReference type="InterPro" id="IPR009081">
    <property type="entry name" value="PP-bd_ACP"/>
</dbReference>
<reference evidence="16" key="1">
    <citation type="submission" date="2021-01" db="EMBL/GenBank/DDBJ databases">
        <authorList>
            <person name="Corre E."/>
            <person name="Pelletier E."/>
            <person name="Niang G."/>
            <person name="Scheremetjew M."/>
            <person name="Finn R."/>
            <person name="Kale V."/>
            <person name="Holt S."/>
            <person name="Cochrane G."/>
            <person name="Meng A."/>
            <person name="Brown T."/>
            <person name="Cohen L."/>
        </authorList>
    </citation>
    <scope>NUCLEOTIDE SEQUENCE</scope>
    <source>
        <strain evidence="16">SoJaBio B1-5/56/2</strain>
    </source>
</reference>
<dbReference type="InterPro" id="IPR003231">
    <property type="entry name" value="ACP"/>
</dbReference>
<evidence type="ECO:0000313" key="17">
    <source>
        <dbReference type="EMBL" id="CAE2277475.1"/>
    </source>
</evidence>
<gene>
    <name evidence="16" type="ORF">NAES01612_LOCUS2893</name>
    <name evidence="17" type="ORF">NAES01612_LOCUS2894</name>
</gene>
<dbReference type="GO" id="GO:0005739">
    <property type="term" value="C:mitochondrion"/>
    <property type="evidence" value="ECO:0007669"/>
    <property type="project" value="UniProtKB-SubCell"/>
</dbReference>
<keyword evidence="7" id="KW-0597">Phosphoprotein</keyword>
<dbReference type="InterPro" id="IPR036736">
    <property type="entry name" value="ACP-like_sf"/>
</dbReference>
<dbReference type="GO" id="GO:0000035">
    <property type="term" value="F:acyl binding"/>
    <property type="evidence" value="ECO:0007669"/>
    <property type="project" value="TreeGrafter"/>
</dbReference>
<sequence>MAARIFLPSGQLARAFVARNALYSSQLASTRYYGGGGELTQEAVSQRVLDVVKQFHKVDAAAVKENSHFTQDLGLDSLDAVELVMAIEDEFAFEVPESEQENLLTVDSVINYVLANPNAK</sequence>
<protein>
    <recommendedName>
        <fullName evidence="14">Acyl carrier protein</fullName>
    </recommendedName>
</protein>
<evidence type="ECO:0000256" key="3">
    <source>
        <dbReference type="ARBA" id="ARBA00010930"/>
    </source>
</evidence>
<evidence type="ECO:0000256" key="14">
    <source>
        <dbReference type="RuleBase" id="RU000722"/>
    </source>
</evidence>
<proteinExistence type="inferred from homology"/>
<keyword evidence="12" id="KW-0496">Mitochondrion</keyword>
<dbReference type="PANTHER" id="PTHR20863:SF28">
    <property type="entry name" value="ACYL CARRIER PROTEIN, MITOCHONDRIAL"/>
    <property type="match status" value="1"/>
</dbReference>
<dbReference type="EMBL" id="HBKR01004305">
    <property type="protein sequence ID" value="CAE2277475.1"/>
    <property type="molecule type" value="Transcribed_RNA"/>
</dbReference>
<keyword evidence="13 14" id="KW-0275">Fatty acid biosynthesis</keyword>
<dbReference type="PROSITE" id="PS50075">
    <property type="entry name" value="CARRIER"/>
    <property type="match status" value="1"/>
</dbReference>
<evidence type="ECO:0000256" key="8">
    <source>
        <dbReference type="ARBA" id="ARBA00022832"/>
    </source>
</evidence>
<keyword evidence="4" id="KW-0813">Transport</keyword>
<keyword evidence="10" id="KW-0249">Electron transport</keyword>
<comment type="subcellular location">
    <subcellularLocation>
        <location evidence="1">Mitochondrion</location>
    </subcellularLocation>
</comment>
<keyword evidence="9" id="KW-0809">Transit peptide</keyword>
<dbReference type="HAMAP" id="MF_01217">
    <property type="entry name" value="Acyl_carrier"/>
    <property type="match status" value="1"/>
</dbReference>
<evidence type="ECO:0000256" key="13">
    <source>
        <dbReference type="ARBA" id="ARBA00023160"/>
    </source>
</evidence>
<organism evidence="16">
    <name type="scientific">Paramoeba aestuarina</name>
    <dbReference type="NCBI Taxonomy" id="180227"/>
    <lineage>
        <taxon>Eukaryota</taxon>
        <taxon>Amoebozoa</taxon>
        <taxon>Discosea</taxon>
        <taxon>Flabellinia</taxon>
        <taxon>Dactylopodida</taxon>
        <taxon>Paramoebidae</taxon>
        <taxon>Paramoeba</taxon>
    </lineage>
</organism>
<evidence type="ECO:0000259" key="15">
    <source>
        <dbReference type="PROSITE" id="PS50075"/>
    </source>
</evidence>
<dbReference type="NCBIfam" id="NF002148">
    <property type="entry name" value="PRK00982.1-2"/>
    <property type="match status" value="1"/>
</dbReference>
<dbReference type="Gene3D" id="1.10.1200.10">
    <property type="entry name" value="ACP-like"/>
    <property type="match status" value="1"/>
</dbReference>
<comment type="pathway">
    <text evidence="2">Lipid metabolism; fatty acid biosynthesis.</text>
</comment>
<keyword evidence="8" id="KW-0276">Fatty acid metabolism</keyword>
<dbReference type="AlphaFoldDB" id="A0A6U2W634"/>
<comment type="similarity">
    <text evidence="3">Belongs to the acyl carrier protein (ACP) family.</text>
</comment>
<keyword evidence="11" id="KW-0443">Lipid metabolism</keyword>
<dbReference type="NCBIfam" id="TIGR00517">
    <property type="entry name" value="acyl_carrier"/>
    <property type="match status" value="1"/>
</dbReference>
<evidence type="ECO:0000256" key="6">
    <source>
        <dbReference type="ARBA" id="ARBA00022516"/>
    </source>
</evidence>
<dbReference type="SUPFAM" id="SSF47336">
    <property type="entry name" value="ACP-like"/>
    <property type="match status" value="1"/>
</dbReference>
<evidence type="ECO:0000256" key="4">
    <source>
        <dbReference type="ARBA" id="ARBA00022448"/>
    </source>
</evidence>
<dbReference type="PANTHER" id="PTHR20863">
    <property type="entry name" value="ACYL CARRIER PROTEIN"/>
    <property type="match status" value="1"/>
</dbReference>
<evidence type="ECO:0000256" key="10">
    <source>
        <dbReference type="ARBA" id="ARBA00022982"/>
    </source>
</evidence>
<evidence type="ECO:0000256" key="12">
    <source>
        <dbReference type="ARBA" id="ARBA00023128"/>
    </source>
</evidence>
<evidence type="ECO:0000256" key="9">
    <source>
        <dbReference type="ARBA" id="ARBA00022946"/>
    </source>
</evidence>
<dbReference type="PROSITE" id="PS00012">
    <property type="entry name" value="PHOSPHOPANTETHEINE"/>
    <property type="match status" value="1"/>
</dbReference>
<evidence type="ECO:0000256" key="5">
    <source>
        <dbReference type="ARBA" id="ARBA00022450"/>
    </source>
</evidence>
<feature type="domain" description="Carrier" evidence="15">
    <location>
        <begin position="42"/>
        <end position="117"/>
    </location>
</feature>
<keyword evidence="6 14" id="KW-0444">Lipid biosynthesis</keyword>
<evidence type="ECO:0000256" key="7">
    <source>
        <dbReference type="ARBA" id="ARBA00022553"/>
    </source>
</evidence>
<evidence type="ECO:0000256" key="11">
    <source>
        <dbReference type="ARBA" id="ARBA00023098"/>
    </source>
</evidence>
<evidence type="ECO:0000256" key="1">
    <source>
        <dbReference type="ARBA" id="ARBA00004173"/>
    </source>
</evidence>
<dbReference type="FunFam" id="1.10.1200.10:FF:000003">
    <property type="entry name" value="Acyl carrier protein"/>
    <property type="match status" value="1"/>
</dbReference>
<dbReference type="Pfam" id="PF00550">
    <property type="entry name" value="PP-binding"/>
    <property type="match status" value="1"/>
</dbReference>
<comment type="function">
    <text evidence="14">Carrier of the growing fatty acid chain in fatty acid biosynthesis.</text>
</comment>